<protein>
    <recommendedName>
        <fullName evidence="4">TolB-like 6-blade propeller-like</fullName>
    </recommendedName>
</protein>
<dbReference type="PROSITE" id="PS51257">
    <property type="entry name" value="PROKAR_LIPOPROTEIN"/>
    <property type="match status" value="1"/>
</dbReference>
<feature type="signal peptide" evidence="1">
    <location>
        <begin position="1"/>
        <end position="19"/>
    </location>
</feature>
<evidence type="ECO:0000256" key="1">
    <source>
        <dbReference type="SAM" id="SignalP"/>
    </source>
</evidence>
<organism evidence="2 3">
    <name type="scientific">Algoriphagus hitonicola</name>
    <dbReference type="NCBI Taxonomy" id="435880"/>
    <lineage>
        <taxon>Bacteria</taxon>
        <taxon>Pseudomonadati</taxon>
        <taxon>Bacteroidota</taxon>
        <taxon>Cytophagia</taxon>
        <taxon>Cytophagales</taxon>
        <taxon>Cyclobacteriaceae</taxon>
        <taxon>Algoriphagus</taxon>
    </lineage>
</organism>
<reference evidence="3" key="1">
    <citation type="submission" date="2016-10" db="EMBL/GenBank/DDBJ databases">
        <authorList>
            <person name="Varghese N."/>
            <person name="Submissions S."/>
        </authorList>
    </citation>
    <scope>NUCLEOTIDE SEQUENCE [LARGE SCALE GENOMIC DNA]</scope>
    <source>
        <strain evidence="3">DSM 19315</strain>
    </source>
</reference>
<accession>A0A1I2QDC3</accession>
<dbReference type="Proteomes" id="UP000199642">
    <property type="component" value="Unassembled WGS sequence"/>
</dbReference>
<evidence type="ECO:0000313" key="3">
    <source>
        <dbReference type="Proteomes" id="UP000199642"/>
    </source>
</evidence>
<evidence type="ECO:0008006" key="4">
    <source>
        <dbReference type="Google" id="ProtNLM"/>
    </source>
</evidence>
<dbReference type="OrthoDB" id="832467at2"/>
<keyword evidence="3" id="KW-1185">Reference proteome</keyword>
<name>A0A1I2QDC3_9BACT</name>
<evidence type="ECO:0000313" key="2">
    <source>
        <dbReference type="EMBL" id="SFG24267.1"/>
    </source>
</evidence>
<sequence>MKSNFFLFLLFFASLVACQNEKASQLSKAKNLQLEIVDSLRVDYIGNLSFMDVQPDLQRVLFFDIQKRAFVVTDFEGNRLGEFVKEQDSPDGFGTFPMGAGRLLEGDRVQVVSMFGVFEYDFEGNLFQSAKTPDEEIKSFAGRIDAQREIYPVEDKLLMTGLVARGEYNKTQPEFYDEFEQLVWIDPKTGSMEQFLLLDSASLFQNGQSHEPGTLSATFEVIDDQLYVINGGEPVLTIYELAAPYQKIKRVTLDLTDFQVNEGEDPQKADPNAISFDPSYGIISKMVRAGDLLIISYTTGYDDLDREEYQSVNSQQSFRDFNERIAGKYKSRIQIMNLDGEKVADFEFPEKLGNTFVSRDGALWFNALPNPEVEEDFFQLYRVEIKESQE</sequence>
<dbReference type="EMBL" id="FOPC01000002">
    <property type="protein sequence ID" value="SFG24267.1"/>
    <property type="molecule type" value="Genomic_DNA"/>
</dbReference>
<proteinExistence type="predicted"/>
<dbReference type="RefSeq" id="WP_092788880.1">
    <property type="nucleotide sequence ID" value="NZ_FOPC01000002.1"/>
</dbReference>
<dbReference type="STRING" id="435880.SAMN04487988_102147"/>
<feature type="chain" id="PRO_5011641291" description="TolB-like 6-blade propeller-like" evidence="1">
    <location>
        <begin position="20"/>
        <end position="390"/>
    </location>
</feature>
<gene>
    <name evidence="2" type="ORF">SAMN04487988_102147</name>
</gene>
<dbReference type="AlphaFoldDB" id="A0A1I2QDC3"/>
<keyword evidence="1" id="KW-0732">Signal</keyword>